<sequence length="224" mass="24840">MGHVTRDTGLDAYISTDFGTVWAGAPAGWITQYAFFPEGLPDETPPTARHRWNDWVSQNGGLLMGSQTATVHLIGRSPSTVIVKSPEVEVLDSWDLPAGDAAIWMAAGGASIIPNGYTIDLDELGPQDPVVKVIHPSGDVYEPKPRSYSLAPNEAERFDIDVVSKVPRGYRWRVRLPVLVDGRSEFLDPHPASEPYLEFAGGAPNKFYAWDESASEWQEMERWW</sequence>
<evidence type="ECO:0000313" key="1">
    <source>
        <dbReference type="EMBL" id="MFB9733472.1"/>
    </source>
</evidence>
<dbReference type="RefSeq" id="WP_141339283.1">
    <property type="nucleotide sequence ID" value="NZ_JBHMAX010000036.1"/>
</dbReference>
<accession>A0ABV5V6S5</accession>
<keyword evidence="2" id="KW-1185">Reference proteome</keyword>
<dbReference type="Proteomes" id="UP001589613">
    <property type="component" value="Unassembled WGS sequence"/>
</dbReference>
<protein>
    <submittedName>
        <fullName evidence="1">Uncharacterized protein</fullName>
    </submittedName>
</protein>
<dbReference type="EMBL" id="JBHMAX010000036">
    <property type="protein sequence ID" value="MFB9733472.1"/>
    <property type="molecule type" value="Genomic_DNA"/>
</dbReference>
<comment type="caution">
    <text evidence="1">The sequence shown here is derived from an EMBL/GenBank/DDBJ whole genome shotgun (WGS) entry which is preliminary data.</text>
</comment>
<evidence type="ECO:0000313" key="2">
    <source>
        <dbReference type="Proteomes" id="UP001589613"/>
    </source>
</evidence>
<organism evidence="1 2">
    <name type="scientific">Ornithinimicrobium kibberense</name>
    <dbReference type="NCBI Taxonomy" id="282060"/>
    <lineage>
        <taxon>Bacteria</taxon>
        <taxon>Bacillati</taxon>
        <taxon>Actinomycetota</taxon>
        <taxon>Actinomycetes</taxon>
        <taxon>Micrococcales</taxon>
        <taxon>Ornithinimicrobiaceae</taxon>
        <taxon>Ornithinimicrobium</taxon>
    </lineage>
</organism>
<name>A0ABV5V6S5_9MICO</name>
<gene>
    <name evidence="1" type="ORF">ACFFN0_15595</name>
</gene>
<reference evidence="1 2" key="1">
    <citation type="submission" date="2024-09" db="EMBL/GenBank/DDBJ databases">
        <authorList>
            <person name="Sun Q."/>
            <person name="Mori K."/>
        </authorList>
    </citation>
    <scope>NUCLEOTIDE SEQUENCE [LARGE SCALE GENOMIC DNA]</scope>
    <source>
        <strain evidence="1 2">JCM 12763</strain>
    </source>
</reference>
<proteinExistence type="predicted"/>